<dbReference type="PANTHER" id="PTHR43711">
    <property type="entry name" value="TWO-COMPONENT HISTIDINE KINASE"/>
    <property type="match status" value="1"/>
</dbReference>
<dbReference type="SUPFAM" id="SSF47384">
    <property type="entry name" value="Homodimeric domain of signal transducing histidine kinase"/>
    <property type="match status" value="1"/>
</dbReference>
<evidence type="ECO:0000256" key="7">
    <source>
        <dbReference type="ARBA" id="ARBA00023012"/>
    </source>
</evidence>
<dbReference type="EMBL" id="JACJSG010000009">
    <property type="protein sequence ID" value="MBD2500706.1"/>
    <property type="molecule type" value="Genomic_DNA"/>
</dbReference>
<evidence type="ECO:0000256" key="3">
    <source>
        <dbReference type="ARBA" id="ARBA00022679"/>
    </source>
</evidence>
<comment type="domain">
    <text evidence="9">The N-terminus interacts with KaiC, while the C-terminal histidine kinase domain autophosphorylates and is probably responsible for self-oligomerization. The N-terminal domain stimulates the C-terminus to autophosphorylate.</text>
</comment>
<keyword evidence="12" id="KW-1185">Reference proteome</keyword>
<keyword evidence="8 9" id="KW-0090">Biological rhythms</keyword>
<comment type="function">
    <text evidence="9">Member of the two-component regulatory system SasA/RpaA involved in genome-wide circadian gene expression. One of several clock output pathways. Participates in the Kai clock protein complex, the main circadian regulator in cyanobacteria, via its interaction with KaiC. KaiC enhances the autophosphorylation activity of SasA, which then transfers its phosphate group to RpaA to activate it. In addition to its output function, recruits fold-shifted KaiB (KaiB(fs)) to KaiC to cooperatively form the KaiB(6):KaiC(6) complex (independent of SasA kinase activity). Required for robustness of the circadian rhythm of gene expression and is involved in clock output, also required for adaptation to light/dark cycles.</text>
</comment>
<dbReference type="CDD" id="cd00082">
    <property type="entry name" value="HisKA"/>
    <property type="match status" value="1"/>
</dbReference>
<dbReference type="EC" id="2.7.13.3" evidence="9"/>
<dbReference type="Pfam" id="PF07689">
    <property type="entry name" value="KaiB"/>
    <property type="match status" value="1"/>
</dbReference>
<evidence type="ECO:0000256" key="6">
    <source>
        <dbReference type="ARBA" id="ARBA00022840"/>
    </source>
</evidence>
<keyword evidence="3 9" id="KW-0808">Transferase</keyword>
<evidence type="ECO:0000256" key="8">
    <source>
        <dbReference type="ARBA" id="ARBA00023108"/>
    </source>
</evidence>
<feature type="domain" description="Histidine kinase" evidence="10">
    <location>
        <begin position="174"/>
        <end position="399"/>
    </location>
</feature>
<dbReference type="Gene3D" id="3.40.30.10">
    <property type="entry name" value="Glutaredoxin"/>
    <property type="match status" value="1"/>
</dbReference>
<dbReference type="SUPFAM" id="SSF55874">
    <property type="entry name" value="ATPase domain of HSP90 chaperone/DNA topoisomerase II/histidine kinase"/>
    <property type="match status" value="1"/>
</dbReference>
<evidence type="ECO:0000256" key="9">
    <source>
        <dbReference type="HAMAP-Rule" id="MF_01837"/>
    </source>
</evidence>
<dbReference type="InterPro" id="IPR036097">
    <property type="entry name" value="HisK_dim/P_sf"/>
</dbReference>
<evidence type="ECO:0000313" key="12">
    <source>
        <dbReference type="Proteomes" id="UP000661112"/>
    </source>
</evidence>
<proteinExistence type="inferred from homology"/>
<dbReference type="PRINTS" id="PR00344">
    <property type="entry name" value="BCTRLSENSOR"/>
</dbReference>
<keyword evidence="4 9" id="KW-0547">Nucleotide-binding</keyword>
<dbReference type="InterPro" id="IPR011649">
    <property type="entry name" value="KaiB_domain"/>
</dbReference>
<accession>A0ABR8D3E6</accession>
<dbReference type="Gene3D" id="1.10.287.130">
    <property type="match status" value="1"/>
</dbReference>
<evidence type="ECO:0000313" key="11">
    <source>
        <dbReference type="EMBL" id="MBD2500706.1"/>
    </source>
</evidence>
<keyword evidence="7 9" id="KW-0902">Two-component regulatory system</keyword>
<dbReference type="Gene3D" id="3.30.565.10">
    <property type="entry name" value="Histidine kinase-like ATPase, C-terminal domain"/>
    <property type="match status" value="1"/>
</dbReference>
<dbReference type="InterPro" id="IPR004358">
    <property type="entry name" value="Sig_transdc_His_kin-like_C"/>
</dbReference>
<dbReference type="CDD" id="cd00075">
    <property type="entry name" value="HATPase"/>
    <property type="match status" value="1"/>
</dbReference>
<dbReference type="InterPro" id="IPR023527">
    <property type="entry name" value="Kinase_SasA"/>
</dbReference>
<dbReference type="HAMAP" id="MF_01837">
    <property type="entry name" value="Kinase_SasA"/>
    <property type="match status" value="1"/>
</dbReference>
<evidence type="ECO:0000256" key="5">
    <source>
        <dbReference type="ARBA" id="ARBA00022777"/>
    </source>
</evidence>
<dbReference type="Pfam" id="PF02518">
    <property type="entry name" value="HATPase_c"/>
    <property type="match status" value="1"/>
</dbReference>
<dbReference type="Pfam" id="PF00512">
    <property type="entry name" value="HisKA"/>
    <property type="match status" value="1"/>
</dbReference>
<dbReference type="PANTHER" id="PTHR43711:SF26">
    <property type="entry name" value="SENSOR HISTIDINE KINASE RCSC"/>
    <property type="match status" value="1"/>
</dbReference>
<dbReference type="NCBIfam" id="NF006800">
    <property type="entry name" value="PRK09303.1"/>
    <property type="match status" value="1"/>
</dbReference>
<feature type="modified residue" description="Phosphohistidine; by autocatalysis" evidence="9">
    <location>
        <position position="177"/>
    </location>
</feature>
<dbReference type="InterPro" id="IPR036890">
    <property type="entry name" value="HATPase_C_sf"/>
</dbReference>
<evidence type="ECO:0000259" key="10">
    <source>
        <dbReference type="PROSITE" id="PS50109"/>
    </source>
</evidence>
<dbReference type="Proteomes" id="UP000661112">
    <property type="component" value="Unassembled WGS sequence"/>
</dbReference>
<sequence length="400" mass="45663">MLKHDSMQVSQDQPIYSEASLQLLLFVDGRPQSKQQVQRIRAYLKDLQAEYHFELQIIDVGQQPYLAEHFKLVATPALIKVHPEPRQTLAGSNIITQLKNWWPRWQAAADAYVKLQEELQERVDDSRVVQPQSNINSVAVSAELIRLSDEIFHLKQEKEKLLEQLQFKDRVIAMLVHDLRNPLTAAAIAIETLQSNYNPEIASFQRLKPALVVNLLKQARAQTKTIDKMIADLLQVGRGNDTEFTIIPQKTEIGLLCLEVLEELRDRCTAKAQKIETDIPQDLPCVYADPERIRQVLINLLDNAIKYTPEGGTISIAGLHRTTQKIQFSISDTGPGIPTENRERIFENHYRLERDEAKEGYGIGLSLCQRIIRAHYGQIWVDSNPHGGAWFHFTLPVYPA</sequence>
<dbReference type="SMART" id="SM00387">
    <property type="entry name" value="HATPase_c"/>
    <property type="match status" value="1"/>
</dbReference>
<dbReference type="GO" id="GO:0016301">
    <property type="term" value="F:kinase activity"/>
    <property type="evidence" value="ECO:0007669"/>
    <property type="project" value="UniProtKB-KW"/>
</dbReference>
<evidence type="ECO:0000256" key="2">
    <source>
        <dbReference type="ARBA" id="ARBA00022553"/>
    </source>
</evidence>
<dbReference type="InterPro" id="IPR003594">
    <property type="entry name" value="HATPase_dom"/>
</dbReference>
<gene>
    <name evidence="9" type="primary">sasA</name>
    <name evidence="11" type="ORF">H6G83_08785</name>
</gene>
<dbReference type="CDD" id="cd02978">
    <property type="entry name" value="KaiB_like"/>
    <property type="match status" value="1"/>
</dbReference>
<dbReference type="SMART" id="SM00388">
    <property type="entry name" value="HisKA"/>
    <property type="match status" value="1"/>
</dbReference>
<dbReference type="InterPro" id="IPR036249">
    <property type="entry name" value="Thioredoxin-like_sf"/>
</dbReference>
<name>A0ABR8D3E6_9NOST</name>
<dbReference type="InterPro" id="IPR003661">
    <property type="entry name" value="HisK_dim/P_dom"/>
</dbReference>
<dbReference type="RefSeq" id="WP_190470036.1">
    <property type="nucleotide sequence ID" value="NZ_JACJSG010000009.1"/>
</dbReference>
<evidence type="ECO:0000256" key="4">
    <source>
        <dbReference type="ARBA" id="ARBA00022741"/>
    </source>
</evidence>
<organism evidence="11 12">
    <name type="scientific">Anabaena azotica FACHB-119</name>
    <dbReference type="NCBI Taxonomy" id="947527"/>
    <lineage>
        <taxon>Bacteria</taxon>
        <taxon>Bacillati</taxon>
        <taxon>Cyanobacteriota</taxon>
        <taxon>Cyanophyceae</taxon>
        <taxon>Nostocales</taxon>
        <taxon>Nostocaceae</taxon>
        <taxon>Anabaena</taxon>
        <taxon>Anabaena azotica</taxon>
    </lineage>
</organism>
<dbReference type="PROSITE" id="PS50109">
    <property type="entry name" value="HIS_KIN"/>
    <property type="match status" value="1"/>
</dbReference>
<comment type="catalytic activity">
    <reaction evidence="1 9">
        <text>ATP + protein L-histidine = ADP + protein N-phospho-L-histidine.</text>
        <dbReference type="EC" id="2.7.13.3"/>
    </reaction>
</comment>
<evidence type="ECO:0000256" key="1">
    <source>
        <dbReference type="ARBA" id="ARBA00000085"/>
    </source>
</evidence>
<comment type="subunit">
    <text evidence="9">Homooligomerizes. Interacts with KaiC. Participates in the KaiABC clock complex, whose core is composed of a KaiC homohexamer, 6 KaiB and up to 6 KaiA dimers. SasA and KaiB(fs) compete to bind to KaiC.</text>
</comment>
<dbReference type="SMART" id="SM01248">
    <property type="entry name" value="KaiB"/>
    <property type="match status" value="1"/>
</dbReference>
<protein>
    <recommendedName>
        <fullName evidence="9">Adaptive-response sensory-kinase SasA</fullName>
        <ecNumber evidence="9">2.7.13.3</ecNumber>
    </recommendedName>
    <alternativeName>
        <fullName evidence="9">Sensor histidine kinase SasA</fullName>
    </alternativeName>
</protein>
<keyword evidence="5 9" id="KW-0418">Kinase</keyword>
<dbReference type="InterPro" id="IPR050736">
    <property type="entry name" value="Sensor_HK_Regulatory"/>
</dbReference>
<dbReference type="InterPro" id="IPR005467">
    <property type="entry name" value="His_kinase_dom"/>
</dbReference>
<dbReference type="SUPFAM" id="SSF52833">
    <property type="entry name" value="Thioredoxin-like"/>
    <property type="match status" value="1"/>
</dbReference>
<comment type="caution">
    <text evidence="11">The sequence shown here is derived from an EMBL/GenBank/DDBJ whole genome shotgun (WGS) entry which is preliminary data.</text>
</comment>
<keyword evidence="6 9" id="KW-0067">ATP-binding</keyword>
<reference evidence="11 12" key="1">
    <citation type="journal article" date="2020" name="ISME J.">
        <title>Comparative genomics reveals insights into cyanobacterial evolution and habitat adaptation.</title>
        <authorList>
            <person name="Chen M.Y."/>
            <person name="Teng W.K."/>
            <person name="Zhao L."/>
            <person name="Hu C.X."/>
            <person name="Zhou Y.K."/>
            <person name="Han B.P."/>
            <person name="Song L.R."/>
            <person name="Shu W.S."/>
        </authorList>
    </citation>
    <scope>NUCLEOTIDE SEQUENCE [LARGE SCALE GENOMIC DNA]</scope>
    <source>
        <strain evidence="11 12">FACHB-119</strain>
    </source>
</reference>
<keyword evidence="2 9" id="KW-0597">Phosphoprotein</keyword>